<evidence type="ECO:0000313" key="1">
    <source>
        <dbReference type="EMBL" id="MBD7967737.1"/>
    </source>
</evidence>
<evidence type="ECO:0008006" key="3">
    <source>
        <dbReference type="Google" id="ProtNLM"/>
    </source>
</evidence>
<keyword evidence="2" id="KW-1185">Reference proteome</keyword>
<gene>
    <name evidence="1" type="ORF">H9647_06665</name>
</gene>
<dbReference type="RefSeq" id="WP_191798978.1">
    <property type="nucleotide sequence ID" value="NZ_JACSQL010000002.1"/>
</dbReference>
<evidence type="ECO:0000313" key="2">
    <source>
        <dbReference type="Proteomes" id="UP000608071"/>
    </source>
</evidence>
<dbReference type="EMBL" id="JACSQL010000002">
    <property type="protein sequence ID" value="MBD7967737.1"/>
    <property type="molecule type" value="Genomic_DNA"/>
</dbReference>
<proteinExistence type="predicted"/>
<sequence length="74" mass="8543">MKNIESKVINGQIVSRRVIASEESKLREENNRLRKALEETQKALQWGEPENAISRAFEIIHQALEPAKGEDERE</sequence>
<accession>A0ABR8SWA2</accession>
<reference evidence="1 2" key="1">
    <citation type="submission" date="2020-08" db="EMBL/GenBank/DDBJ databases">
        <title>A Genomic Blueprint of the Chicken Gut Microbiome.</title>
        <authorList>
            <person name="Gilroy R."/>
            <person name="Ravi A."/>
            <person name="Getino M."/>
            <person name="Pursley I."/>
            <person name="Horton D.L."/>
            <person name="Alikhan N.-F."/>
            <person name="Baker D."/>
            <person name="Gharbi K."/>
            <person name="Hall N."/>
            <person name="Watson M."/>
            <person name="Adriaenssens E.M."/>
            <person name="Foster-Nyarko E."/>
            <person name="Jarju S."/>
            <person name="Secka A."/>
            <person name="Antonio M."/>
            <person name="Oren A."/>
            <person name="Chaudhuri R."/>
            <person name="La Ragione R.M."/>
            <person name="Hildebrand F."/>
            <person name="Pallen M.J."/>
        </authorList>
    </citation>
    <scope>NUCLEOTIDE SEQUENCE [LARGE SCALE GENOMIC DNA]</scope>
    <source>
        <strain evidence="1 2">Sa2BVA9</strain>
    </source>
</reference>
<protein>
    <recommendedName>
        <fullName evidence="3">Ni2+-binding GTPase</fullName>
    </recommendedName>
</protein>
<comment type="caution">
    <text evidence="1">The sequence shown here is derived from an EMBL/GenBank/DDBJ whole genome shotgun (WGS) entry which is preliminary data.</text>
</comment>
<name>A0ABR8SWA2_9BACL</name>
<dbReference type="Proteomes" id="UP000608071">
    <property type="component" value="Unassembled WGS sequence"/>
</dbReference>
<organism evidence="1 2">
    <name type="scientific">Paenibacillus gallinarum</name>
    <dbReference type="NCBI Taxonomy" id="2762232"/>
    <lineage>
        <taxon>Bacteria</taxon>
        <taxon>Bacillati</taxon>
        <taxon>Bacillota</taxon>
        <taxon>Bacilli</taxon>
        <taxon>Bacillales</taxon>
        <taxon>Paenibacillaceae</taxon>
        <taxon>Paenibacillus</taxon>
    </lineage>
</organism>